<dbReference type="Proteomes" id="UP001283361">
    <property type="component" value="Unassembled WGS sequence"/>
</dbReference>
<sequence>MGMCKNTDPDDSTSMETNASQSRDQFSNQPGEQFVEGAQGGTEQGCLNATFPPAEDEVIPWKFMPQAVVRRLVQKLNPENLLSGNNWKALAGVLGFNSEQIRFIESVQRVHSEFLLDEFSAKPEASVNEMLDALRSIKRKDCIEIICDALPEIRQTAQNSINSRPMAEVNSTFIGHNGFGWSNGAVIVPAICQSGSSRLMSMTHPPSNLCCMHGHIAMPCSHVTASHGENSCNMFNQGMSSFSSASVCNGTPLQEPSHSGTANRGGILGAGCCSVAGKHSCVAGVQQQWNLQPARLPQENYGELGCMQMDTALSENISPMHGSFNVTSNNIGSFNTDSAGITQRIEDGCDISRKKTLPMDCGDSAVRQKTVKQLSDEGKPDQSHYHYDKKLNKHAVYVQSTGHRPCQHYCGDTKPVQSMMPTTPLISQTSGICCSHSSEPHSPRLNHHTAFVSNCGEERETVGRTRKPCNPTLPSSPLKEHKPSLSSFSSISHNRSSGMTERTPPMSSNINSDEQNRVSLNHRETGVSGRHPAGYGFNPKKQNQFFPERQGEMWNTPSQNLYMDMTNDGGSATHEDQVSSHAHSAAGLVRPIQGNSLSSLEKMEAMRDKYKPSSKYQTIVAKQKIESESMKTTKDKDSKSSVMQNSIAINESGSGFNSLSSYNSDSHPSSSSICSASQTFPMRVKVRHERDGRGGQGGVVSGGMSDVEGSLNFSKKSVSMPKNMKPQSYRKAWRGIKVFVTYSMDNPSHNDQVLCLGYFLKNNGFNCYLDTPFKRSKTSETWQEHVNKFHQKFCESDFVLVCISPKYLHDVSVSEPDTREPRLHTFEIYQLMKPASLNRQAVGDEAGSEVCERRPRQSSARSAVSSIPLLSGRSQFPQVVPVLFGSMTPSQIPPWMLEVGVPCKRWEADYADLAWLLTKPQSRIRPSRQPVTDTGRQRF</sequence>
<dbReference type="GO" id="GO:0007165">
    <property type="term" value="P:signal transduction"/>
    <property type="evidence" value="ECO:0007669"/>
    <property type="project" value="InterPro"/>
</dbReference>
<dbReference type="Pfam" id="PF00531">
    <property type="entry name" value="Death"/>
    <property type="match status" value="1"/>
</dbReference>
<gene>
    <name evidence="3" type="ORF">RRG08_054163</name>
</gene>
<name>A0AAE1DRS1_9GAST</name>
<evidence type="ECO:0000256" key="1">
    <source>
        <dbReference type="SAM" id="MobiDB-lite"/>
    </source>
</evidence>
<dbReference type="Gene3D" id="1.10.533.10">
    <property type="entry name" value="Death Domain, Fas"/>
    <property type="match status" value="1"/>
</dbReference>
<organism evidence="3 4">
    <name type="scientific">Elysia crispata</name>
    <name type="common">lettuce slug</name>
    <dbReference type="NCBI Taxonomy" id="231223"/>
    <lineage>
        <taxon>Eukaryota</taxon>
        <taxon>Metazoa</taxon>
        <taxon>Spiralia</taxon>
        <taxon>Lophotrochozoa</taxon>
        <taxon>Mollusca</taxon>
        <taxon>Gastropoda</taxon>
        <taxon>Heterobranchia</taxon>
        <taxon>Euthyneura</taxon>
        <taxon>Panpulmonata</taxon>
        <taxon>Sacoglossa</taxon>
        <taxon>Placobranchoidea</taxon>
        <taxon>Plakobranchidae</taxon>
        <taxon>Elysia</taxon>
    </lineage>
</organism>
<feature type="compositionally biased region" description="Polar residues" evidence="1">
    <location>
        <begin position="12"/>
        <end position="31"/>
    </location>
</feature>
<proteinExistence type="predicted"/>
<dbReference type="Pfam" id="PF08357">
    <property type="entry name" value="SEFIR"/>
    <property type="match status" value="1"/>
</dbReference>
<dbReference type="PROSITE" id="PS50017">
    <property type="entry name" value="DEATH_DOMAIN"/>
    <property type="match status" value="1"/>
</dbReference>
<feature type="region of interest" description="Disordered" evidence="1">
    <location>
        <begin position="1"/>
        <end position="44"/>
    </location>
</feature>
<accession>A0AAE1DRS1</accession>
<protein>
    <recommendedName>
        <fullName evidence="2">Death domain-containing protein</fullName>
    </recommendedName>
</protein>
<keyword evidence="4" id="KW-1185">Reference proteome</keyword>
<dbReference type="AlphaFoldDB" id="A0AAE1DRS1"/>
<evidence type="ECO:0000313" key="3">
    <source>
        <dbReference type="EMBL" id="KAK3779910.1"/>
    </source>
</evidence>
<reference evidence="3" key="1">
    <citation type="journal article" date="2023" name="G3 (Bethesda)">
        <title>A reference genome for the long-term kleptoplast-retaining sea slug Elysia crispata morphotype clarki.</title>
        <authorList>
            <person name="Eastman K.E."/>
            <person name="Pendleton A.L."/>
            <person name="Shaikh M.A."/>
            <person name="Suttiyut T."/>
            <person name="Ogas R."/>
            <person name="Tomko P."/>
            <person name="Gavelis G."/>
            <person name="Widhalm J.R."/>
            <person name="Wisecaver J.H."/>
        </authorList>
    </citation>
    <scope>NUCLEOTIDE SEQUENCE</scope>
    <source>
        <strain evidence="3">ECLA1</strain>
    </source>
</reference>
<dbReference type="SMART" id="SM00005">
    <property type="entry name" value="DEATH"/>
    <property type="match status" value="1"/>
</dbReference>
<dbReference type="InterPro" id="IPR000488">
    <property type="entry name" value="Death_dom"/>
</dbReference>
<dbReference type="SUPFAM" id="SSF47986">
    <property type="entry name" value="DEATH domain"/>
    <property type="match status" value="1"/>
</dbReference>
<comment type="caution">
    <text evidence="3">The sequence shown here is derived from an EMBL/GenBank/DDBJ whole genome shotgun (WGS) entry which is preliminary data.</text>
</comment>
<dbReference type="EMBL" id="JAWDGP010002797">
    <property type="protein sequence ID" value="KAK3779910.1"/>
    <property type="molecule type" value="Genomic_DNA"/>
</dbReference>
<feature type="domain" description="Death" evidence="2">
    <location>
        <begin position="84"/>
        <end position="150"/>
    </location>
</feature>
<dbReference type="InterPro" id="IPR013568">
    <property type="entry name" value="SEFIR_dom"/>
</dbReference>
<evidence type="ECO:0000313" key="4">
    <source>
        <dbReference type="Proteomes" id="UP001283361"/>
    </source>
</evidence>
<feature type="region of interest" description="Disordered" evidence="1">
    <location>
        <begin position="458"/>
        <end position="513"/>
    </location>
</feature>
<evidence type="ECO:0000259" key="2">
    <source>
        <dbReference type="PROSITE" id="PS50017"/>
    </source>
</evidence>
<feature type="compositionally biased region" description="Low complexity" evidence="1">
    <location>
        <begin position="484"/>
        <end position="497"/>
    </location>
</feature>
<dbReference type="InterPro" id="IPR011029">
    <property type="entry name" value="DEATH-like_dom_sf"/>
</dbReference>